<dbReference type="AlphaFoldDB" id="A0A1X0IIR6"/>
<protein>
    <submittedName>
        <fullName evidence="2">Uncharacterized protein</fullName>
    </submittedName>
</protein>
<gene>
    <name evidence="2" type="ORF">BST43_25825</name>
</gene>
<dbReference type="Proteomes" id="UP000192434">
    <property type="component" value="Unassembled WGS sequence"/>
</dbReference>
<evidence type="ECO:0000313" key="3">
    <source>
        <dbReference type="Proteomes" id="UP000192434"/>
    </source>
</evidence>
<comment type="caution">
    <text evidence="2">The sequence shown here is derived from an EMBL/GenBank/DDBJ whole genome shotgun (WGS) entry which is preliminary data.</text>
</comment>
<dbReference type="EMBL" id="MVII01000058">
    <property type="protein sequence ID" value="ORB47627.1"/>
    <property type="molecule type" value="Genomic_DNA"/>
</dbReference>
<feature type="compositionally biased region" description="Polar residues" evidence="1">
    <location>
        <begin position="48"/>
        <end position="67"/>
    </location>
</feature>
<evidence type="ECO:0000313" key="2">
    <source>
        <dbReference type="EMBL" id="ORB47627.1"/>
    </source>
</evidence>
<accession>A0A1X0IIR6</accession>
<feature type="region of interest" description="Disordered" evidence="1">
    <location>
        <begin position="44"/>
        <end position="79"/>
    </location>
</feature>
<organism evidence="2 3">
    <name type="scientific">Mycobacteroides saopaulense</name>
    <dbReference type="NCBI Taxonomy" id="1578165"/>
    <lineage>
        <taxon>Bacteria</taxon>
        <taxon>Bacillati</taxon>
        <taxon>Actinomycetota</taxon>
        <taxon>Actinomycetes</taxon>
        <taxon>Mycobacteriales</taxon>
        <taxon>Mycobacteriaceae</taxon>
        <taxon>Mycobacteroides</taxon>
    </lineage>
</organism>
<evidence type="ECO:0000256" key="1">
    <source>
        <dbReference type="SAM" id="MobiDB-lite"/>
    </source>
</evidence>
<reference evidence="2 3" key="1">
    <citation type="submission" date="2016-12" db="EMBL/GenBank/DDBJ databases">
        <title>The new phylogeny of genus Mycobacterium.</title>
        <authorList>
            <person name="Tortoli E."/>
            <person name="Trovato A."/>
            <person name="Cirillo D.M."/>
        </authorList>
    </citation>
    <scope>NUCLEOTIDE SEQUENCE [LARGE SCALE GENOMIC DNA]</scope>
    <source>
        <strain evidence="2 3">CCUG 66554</strain>
    </source>
</reference>
<sequence length="79" mass="8154">MGLWGSRRNSNLVGTAAILDGEPVIAIVQDLAAATKVRTLPTVRPNRSAASGASTDVSNANVRSASGNGRPITTVLRVR</sequence>
<proteinExistence type="predicted"/>
<name>A0A1X0IIR6_9MYCO</name>